<dbReference type="InterPro" id="IPR006671">
    <property type="entry name" value="Cyclin_N"/>
</dbReference>
<keyword evidence="4" id="KW-1185">Reference proteome</keyword>
<dbReference type="Gene3D" id="1.10.472.10">
    <property type="entry name" value="Cyclin-like"/>
    <property type="match status" value="1"/>
</dbReference>
<dbReference type="SUPFAM" id="SSF47954">
    <property type="entry name" value="Cyclin-like"/>
    <property type="match status" value="1"/>
</dbReference>
<dbReference type="InterPro" id="IPR036915">
    <property type="entry name" value="Cyclin-like_sf"/>
</dbReference>
<dbReference type="AlphaFoldDB" id="A0A2H9TL69"/>
<dbReference type="Pfam" id="PF00134">
    <property type="entry name" value="Cyclin_N"/>
    <property type="match status" value="1"/>
</dbReference>
<feature type="domain" description="Cyclin N-terminal" evidence="2">
    <location>
        <begin position="129"/>
        <end position="244"/>
    </location>
</feature>
<evidence type="ECO:0000313" key="4">
    <source>
        <dbReference type="Proteomes" id="UP000240830"/>
    </source>
</evidence>
<feature type="region of interest" description="Disordered" evidence="1">
    <location>
        <begin position="1"/>
        <end position="22"/>
    </location>
</feature>
<evidence type="ECO:0000259" key="2">
    <source>
        <dbReference type="Pfam" id="PF00134"/>
    </source>
</evidence>
<gene>
    <name evidence="3" type="ORF">PSACC_01674</name>
</gene>
<protein>
    <recommendedName>
        <fullName evidence="2">Cyclin N-terminal domain-containing protein</fullName>
    </recommendedName>
</protein>
<feature type="compositionally biased region" description="Pro residues" evidence="1">
    <location>
        <begin position="1"/>
        <end position="10"/>
    </location>
</feature>
<evidence type="ECO:0000256" key="1">
    <source>
        <dbReference type="SAM" id="MobiDB-lite"/>
    </source>
</evidence>
<dbReference type="Proteomes" id="UP000240830">
    <property type="component" value="Unassembled WGS sequence"/>
</dbReference>
<proteinExistence type="predicted"/>
<name>A0A2H9TL69_9FUNG</name>
<accession>A0A2H9TL69</accession>
<dbReference type="EMBL" id="MTSL01000117">
    <property type="protein sequence ID" value="PJF18503.1"/>
    <property type="molecule type" value="Genomic_DNA"/>
</dbReference>
<evidence type="ECO:0000313" key="3">
    <source>
        <dbReference type="EMBL" id="PJF18503.1"/>
    </source>
</evidence>
<reference evidence="3 4" key="1">
    <citation type="submission" date="2016-10" db="EMBL/GenBank/DDBJ databases">
        <title>The genome of Paramicrosporidium saccamoebae is the missing link in understanding Cryptomycota and Microsporidia evolution.</title>
        <authorList>
            <person name="Quandt C.A."/>
            <person name="Beaudet D."/>
            <person name="Corsaro D."/>
            <person name="Michel R."/>
            <person name="Corradi N."/>
            <person name="James T."/>
        </authorList>
    </citation>
    <scope>NUCLEOTIDE SEQUENCE [LARGE SCALE GENOMIC DNA]</scope>
    <source>
        <strain evidence="3 4">KSL3</strain>
    </source>
</reference>
<organism evidence="3 4">
    <name type="scientific">Paramicrosporidium saccamoebae</name>
    <dbReference type="NCBI Taxonomy" id="1246581"/>
    <lineage>
        <taxon>Eukaryota</taxon>
        <taxon>Fungi</taxon>
        <taxon>Fungi incertae sedis</taxon>
        <taxon>Cryptomycota</taxon>
        <taxon>Cryptomycota incertae sedis</taxon>
        <taxon>Paramicrosporidium</taxon>
    </lineage>
</organism>
<sequence>MSPRPAPTMYPTPTSLEDRPSPKHIISIPLTVIPAGTGPCLPLLGRITRKTAQLAVQRKRRRRGIETEEMRRVRGQEEHCSFGPRFNSDLDGEAVIEMRDFFEGGSQTERVERMLLRMEEPSPFRDVQVSRTTKSELETALATVFYPVCAKYNASIDTAFLAYGILARYCRMVVPRIASVRNQLYVAVLMVAFKYNEEEDPNIADFSKAILKNKHCPPLFSPPTVASVLKMEQKVMKVIEWRISDIVTPIILAYSLLDCFPNWDLHARRQLAKKTEIFLDGYLATGSPRHPCFSIPRWTVFALSHVLAISGTCRNVVQIASTFWNVMYPGEWRQTAPTWYDDLMESCTMRFEKK</sequence>
<comment type="caution">
    <text evidence="3">The sequence shown here is derived from an EMBL/GenBank/DDBJ whole genome shotgun (WGS) entry which is preliminary data.</text>
</comment>